<dbReference type="GO" id="GO:0006508">
    <property type="term" value="P:proteolysis"/>
    <property type="evidence" value="ECO:0007669"/>
    <property type="project" value="InterPro"/>
</dbReference>
<name>A0A170Y0P0_TRIIF</name>
<feature type="non-terminal residue" evidence="2">
    <location>
        <position position="206"/>
    </location>
</feature>
<feature type="domain" description="Peptidase S1" evidence="1">
    <location>
        <begin position="1"/>
        <end position="168"/>
    </location>
</feature>
<evidence type="ECO:0000313" key="2">
    <source>
        <dbReference type="EMBL" id="JAR99426.1"/>
    </source>
</evidence>
<dbReference type="EMBL" id="GEMB01003828">
    <property type="protein sequence ID" value="JAR99426.1"/>
    <property type="molecule type" value="Transcribed_RNA"/>
</dbReference>
<sequence>PEYNSLIHELAGHDIALVKVDLSFLLSKRISILPLTNETWPLNDYTYKRYCKFIGIGSNEGYQATPSLHISHCFAEHGYKACSGCMEGDQFYRLVCLKRADNVGICGSDTGGPLICDGKAVGIAHKIFKVGECRDIHFNNNTKCYRKGTVSAFMYICPYLEWINQYVHKTPTRCGNYLLLRSSSSFIVLDIPAWLLLSIVRILTYS</sequence>
<dbReference type="PROSITE" id="PS50240">
    <property type="entry name" value="TRYPSIN_DOM"/>
    <property type="match status" value="1"/>
</dbReference>
<dbReference type="AlphaFoldDB" id="A0A170Y0P0"/>
<dbReference type="InterPro" id="IPR009003">
    <property type="entry name" value="Peptidase_S1_PA"/>
</dbReference>
<dbReference type="GO" id="GO:0004252">
    <property type="term" value="F:serine-type endopeptidase activity"/>
    <property type="evidence" value="ECO:0007669"/>
    <property type="project" value="InterPro"/>
</dbReference>
<dbReference type="InterPro" id="IPR043504">
    <property type="entry name" value="Peptidase_S1_PA_chymotrypsin"/>
</dbReference>
<accession>A0A170Y0P0</accession>
<dbReference type="Gene3D" id="2.40.10.10">
    <property type="entry name" value="Trypsin-like serine proteases"/>
    <property type="match status" value="1"/>
</dbReference>
<proteinExistence type="predicted"/>
<dbReference type="SUPFAM" id="SSF50494">
    <property type="entry name" value="Trypsin-like serine proteases"/>
    <property type="match status" value="1"/>
</dbReference>
<protein>
    <submittedName>
        <fullName evidence="2">Trypsin v-b-like protein isoform x3</fullName>
    </submittedName>
</protein>
<organism evidence="2">
    <name type="scientific">Triatoma infestans</name>
    <name type="common">Assassin bug</name>
    <dbReference type="NCBI Taxonomy" id="30076"/>
    <lineage>
        <taxon>Eukaryota</taxon>
        <taxon>Metazoa</taxon>
        <taxon>Ecdysozoa</taxon>
        <taxon>Arthropoda</taxon>
        <taxon>Hexapoda</taxon>
        <taxon>Insecta</taxon>
        <taxon>Pterygota</taxon>
        <taxon>Neoptera</taxon>
        <taxon>Paraneoptera</taxon>
        <taxon>Hemiptera</taxon>
        <taxon>Heteroptera</taxon>
        <taxon>Panheteroptera</taxon>
        <taxon>Cimicomorpha</taxon>
        <taxon>Reduviidae</taxon>
        <taxon>Triatominae</taxon>
        <taxon>Triatoma</taxon>
    </lineage>
</organism>
<reference evidence="2" key="2">
    <citation type="journal article" date="2017" name="J. Med. Entomol.">
        <title>Transcriptome Analysis of the Triatoma infestans (Hemiptera: Reduviidae) Integument.</title>
        <authorList>
            <person name="Calderon-Fernandez G.M."/>
            <person name="Moriconi D.E."/>
            <person name="Dulbecco A.B."/>
            <person name="Juarez M.P."/>
        </authorList>
    </citation>
    <scope>NUCLEOTIDE SEQUENCE</scope>
    <source>
        <strain evidence="2">Int1</strain>
        <tissue evidence="2">Integument</tissue>
    </source>
</reference>
<reference evidence="2" key="1">
    <citation type="submission" date="2016-04" db="EMBL/GenBank/DDBJ databases">
        <authorList>
            <person name="Calderon-Fernandez G.M.Sr."/>
        </authorList>
    </citation>
    <scope>NUCLEOTIDE SEQUENCE</scope>
    <source>
        <strain evidence="2">Int1</strain>
        <tissue evidence="2">Integument</tissue>
    </source>
</reference>
<feature type="non-terminal residue" evidence="2">
    <location>
        <position position="1"/>
    </location>
</feature>
<dbReference type="InterPro" id="IPR001254">
    <property type="entry name" value="Trypsin_dom"/>
</dbReference>
<dbReference type="Pfam" id="PF00089">
    <property type="entry name" value="Trypsin"/>
    <property type="match status" value="1"/>
</dbReference>
<evidence type="ECO:0000259" key="1">
    <source>
        <dbReference type="PROSITE" id="PS50240"/>
    </source>
</evidence>